<dbReference type="RefSeq" id="WP_121524616.1">
    <property type="nucleotide sequence ID" value="NZ_RCHR01000007.1"/>
</dbReference>
<dbReference type="OrthoDB" id="2943866at2"/>
<reference evidence="1 2" key="1">
    <citation type="submission" date="2018-10" db="EMBL/GenBank/DDBJ databases">
        <title>Oceanobacillus sp. YLB-02 draft genome.</title>
        <authorList>
            <person name="Yu L."/>
        </authorList>
    </citation>
    <scope>NUCLEOTIDE SEQUENCE [LARGE SCALE GENOMIC DNA]</scope>
    <source>
        <strain evidence="1 2">YLB-02</strain>
    </source>
</reference>
<protein>
    <recommendedName>
        <fullName evidence="3">Spore germination protein</fullName>
    </recommendedName>
</protein>
<accession>A0A498DJ37</accession>
<dbReference type="Proteomes" id="UP000270219">
    <property type="component" value="Unassembled WGS sequence"/>
</dbReference>
<keyword evidence="2" id="KW-1185">Reference proteome</keyword>
<name>A0A498DJ37_9BACI</name>
<dbReference type="EMBL" id="RCHR01000007">
    <property type="protein sequence ID" value="RLL41776.1"/>
    <property type="molecule type" value="Genomic_DNA"/>
</dbReference>
<sequence length="81" mass="8328">MAVAFTLGAININSINTNAVVTVGENQLPAWAAHRKVNNGIGFFAGNVLNAGNFASTVDPDGVDGMMNNQNISPSVQGQAL</sequence>
<proteinExistence type="predicted"/>
<evidence type="ECO:0000313" key="2">
    <source>
        <dbReference type="Proteomes" id="UP000270219"/>
    </source>
</evidence>
<gene>
    <name evidence="1" type="ORF">D8M04_17055</name>
</gene>
<dbReference type="AlphaFoldDB" id="A0A498DJ37"/>
<organism evidence="1 2">
    <name type="scientific">Oceanobacillus piezotolerans</name>
    <dbReference type="NCBI Taxonomy" id="2448030"/>
    <lineage>
        <taxon>Bacteria</taxon>
        <taxon>Bacillati</taxon>
        <taxon>Bacillota</taxon>
        <taxon>Bacilli</taxon>
        <taxon>Bacillales</taxon>
        <taxon>Bacillaceae</taxon>
        <taxon>Oceanobacillus</taxon>
    </lineage>
</organism>
<comment type="caution">
    <text evidence="1">The sequence shown here is derived from an EMBL/GenBank/DDBJ whole genome shotgun (WGS) entry which is preliminary data.</text>
</comment>
<evidence type="ECO:0000313" key="1">
    <source>
        <dbReference type="EMBL" id="RLL41776.1"/>
    </source>
</evidence>
<evidence type="ECO:0008006" key="3">
    <source>
        <dbReference type="Google" id="ProtNLM"/>
    </source>
</evidence>